<evidence type="ECO:0000256" key="3">
    <source>
        <dbReference type="ARBA" id="ARBA00022989"/>
    </source>
</evidence>
<dbReference type="GO" id="GO:0008273">
    <property type="term" value="F:calcium, potassium:sodium antiporter activity"/>
    <property type="evidence" value="ECO:0007669"/>
    <property type="project" value="TreeGrafter"/>
</dbReference>
<comment type="subcellular location">
    <subcellularLocation>
        <location evidence="1">Membrane</location>
        <topology evidence="1">Multi-pass membrane protein</topology>
    </subcellularLocation>
</comment>
<feature type="transmembrane region" description="Helical" evidence="5">
    <location>
        <begin position="301"/>
        <end position="317"/>
    </location>
</feature>
<keyword evidence="2 5" id="KW-0812">Transmembrane</keyword>
<evidence type="ECO:0000256" key="4">
    <source>
        <dbReference type="ARBA" id="ARBA00023136"/>
    </source>
</evidence>
<name>A0A2G9YSN2_9BACT</name>
<evidence type="ECO:0000256" key="5">
    <source>
        <dbReference type="SAM" id="Phobius"/>
    </source>
</evidence>
<dbReference type="Pfam" id="PF01699">
    <property type="entry name" value="Na_Ca_ex"/>
    <property type="match status" value="2"/>
</dbReference>
<sequence>MIIYILIFIISIVLIYFSGEWIVKGLMRMARFLGWKEFVVAFFVMAFAASLPNLFVGISSALQKIPQLSFGDIAGNNLVALTVAVALAAFFSKGGLPAESRTIQTTSVFTMVAAILPLILILDGTLSRIEGLLLIFFFAFYIFWLFSKKERFTKVYNTHRVPPFKEFKTFIKDLGKVVLGIILLIGAAQGIIISAQFFAVSFNLSIILMGLLVTGFGSALPEIYFAVVSAKKGESWMILGDLMGAVIIPTTLVLGIVAIICPIEIQDFSSFAIARFFLIITAMFFLFFVRTDRKITRKEALFLLGTYITFVAVEILAI</sequence>
<dbReference type="GO" id="GO:0005262">
    <property type="term" value="F:calcium channel activity"/>
    <property type="evidence" value="ECO:0007669"/>
    <property type="project" value="TreeGrafter"/>
</dbReference>
<feature type="transmembrane region" description="Helical" evidence="5">
    <location>
        <begin position="73"/>
        <end position="91"/>
    </location>
</feature>
<dbReference type="PANTHER" id="PTHR10846:SF8">
    <property type="entry name" value="INNER MEMBRANE PROTEIN YRBG"/>
    <property type="match status" value="1"/>
</dbReference>
<keyword evidence="4 5" id="KW-0472">Membrane</keyword>
<dbReference type="GO" id="GO:0006874">
    <property type="term" value="P:intracellular calcium ion homeostasis"/>
    <property type="evidence" value="ECO:0007669"/>
    <property type="project" value="TreeGrafter"/>
</dbReference>
<evidence type="ECO:0000313" key="8">
    <source>
        <dbReference type="Proteomes" id="UP000229054"/>
    </source>
</evidence>
<dbReference type="PANTHER" id="PTHR10846">
    <property type="entry name" value="SODIUM/POTASSIUM/CALCIUM EXCHANGER"/>
    <property type="match status" value="1"/>
</dbReference>
<feature type="transmembrane region" description="Helical" evidence="5">
    <location>
        <begin position="128"/>
        <end position="146"/>
    </location>
</feature>
<feature type="transmembrane region" description="Helical" evidence="5">
    <location>
        <begin position="177"/>
        <end position="200"/>
    </location>
</feature>
<dbReference type="InterPro" id="IPR004481">
    <property type="entry name" value="K/Na/Ca-exchanger"/>
</dbReference>
<feature type="transmembrane region" description="Helical" evidence="5">
    <location>
        <begin position="103"/>
        <end position="122"/>
    </location>
</feature>
<dbReference type="GO" id="GO:0005886">
    <property type="term" value="C:plasma membrane"/>
    <property type="evidence" value="ECO:0007669"/>
    <property type="project" value="TreeGrafter"/>
</dbReference>
<feature type="transmembrane region" description="Helical" evidence="5">
    <location>
        <begin position="242"/>
        <end position="265"/>
    </location>
</feature>
<feature type="transmembrane region" description="Helical" evidence="5">
    <location>
        <begin position="206"/>
        <end position="230"/>
    </location>
</feature>
<dbReference type="EMBL" id="PCRN01000065">
    <property type="protein sequence ID" value="PIP22227.1"/>
    <property type="molecule type" value="Genomic_DNA"/>
</dbReference>
<feature type="domain" description="Sodium/calcium exchanger membrane region" evidence="6">
    <location>
        <begin position="4"/>
        <end position="146"/>
    </location>
</feature>
<feature type="transmembrane region" description="Helical" evidence="5">
    <location>
        <begin position="6"/>
        <end position="26"/>
    </location>
</feature>
<feature type="transmembrane region" description="Helical" evidence="5">
    <location>
        <begin position="38"/>
        <end position="61"/>
    </location>
</feature>
<evidence type="ECO:0000259" key="6">
    <source>
        <dbReference type="Pfam" id="PF01699"/>
    </source>
</evidence>
<dbReference type="Gene3D" id="1.20.1420.30">
    <property type="entry name" value="NCX, central ion-binding region"/>
    <property type="match status" value="1"/>
</dbReference>
<dbReference type="AlphaFoldDB" id="A0A2G9YSN2"/>
<dbReference type="InterPro" id="IPR004837">
    <property type="entry name" value="NaCa_Exmemb"/>
</dbReference>
<proteinExistence type="predicted"/>
<accession>A0A2G9YSN2</accession>
<comment type="caution">
    <text evidence="7">The sequence shown here is derived from an EMBL/GenBank/DDBJ whole genome shotgun (WGS) entry which is preliminary data.</text>
</comment>
<organism evidence="7 8">
    <name type="scientific">Candidatus Nealsonbacteria bacterium CG23_combo_of_CG06-09_8_20_14_all_39_25</name>
    <dbReference type="NCBI Taxonomy" id="1974723"/>
    <lineage>
        <taxon>Bacteria</taxon>
        <taxon>Candidatus Nealsoniibacteriota</taxon>
    </lineage>
</organism>
<dbReference type="InterPro" id="IPR044880">
    <property type="entry name" value="NCX_ion-bd_dom_sf"/>
</dbReference>
<keyword evidence="3 5" id="KW-1133">Transmembrane helix</keyword>
<feature type="domain" description="Sodium/calcium exchanger membrane region" evidence="6">
    <location>
        <begin position="177"/>
        <end position="313"/>
    </location>
</feature>
<evidence type="ECO:0000256" key="2">
    <source>
        <dbReference type="ARBA" id="ARBA00022692"/>
    </source>
</evidence>
<gene>
    <name evidence="7" type="ORF">COX38_01765</name>
</gene>
<evidence type="ECO:0000313" key="7">
    <source>
        <dbReference type="EMBL" id="PIP22227.1"/>
    </source>
</evidence>
<evidence type="ECO:0000256" key="1">
    <source>
        <dbReference type="ARBA" id="ARBA00004141"/>
    </source>
</evidence>
<feature type="transmembrane region" description="Helical" evidence="5">
    <location>
        <begin position="271"/>
        <end position="289"/>
    </location>
</feature>
<dbReference type="Proteomes" id="UP000229054">
    <property type="component" value="Unassembled WGS sequence"/>
</dbReference>
<protein>
    <recommendedName>
        <fullName evidence="6">Sodium/calcium exchanger membrane region domain-containing protein</fullName>
    </recommendedName>
</protein>
<reference evidence="7 8" key="1">
    <citation type="submission" date="2017-09" db="EMBL/GenBank/DDBJ databases">
        <title>Depth-based differentiation of microbial function through sediment-hosted aquifers and enrichment of novel symbionts in the deep terrestrial subsurface.</title>
        <authorList>
            <person name="Probst A.J."/>
            <person name="Ladd B."/>
            <person name="Jarett J.K."/>
            <person name="Geller-Mcgrath D.E."/>
            <person name="Sieber C.M."/>
            <person name="Emerson J.B."/>
            <person name="Anantharaman K."/>
            <person name="Thomas B.C."/>
            <person name="Malmstrom R."/>
            <person name="Stieglmeier M."/>
            <person name="Klingl A."/>
            <person name="Woyke T."/>
            <person name="Ryan C.M."/>
            <person name="Banfield J.F."/>
        </authorList>
    </citation>
    <scope>NUCLEOTIDE SEQUENCE [LARGE SCALE GENOMIC DNA]</scope>
    <source>
        <strain evidence="7">CG23_combo_of_CG06-09_8_20_14_all_39_25</strain>
    </source>
</reference>